<dbReference type="STRING" id="3055.A0A2K3D952"/>
<dbReference type="InterPro" id="IPR002048">
    <property type="entry name" value="EF_hand_dom"/>
</dbReference>
<organism evidence="4 5">
    <name type="scientific">Chlamydomonas reinhardtii</name>
    <name type="common">Chlamydomonas smithii</name>
    <dbReference type="NCBI Taxonomy" id="3055"/>
    <lineage>
        <taxon>Eukaryota</taxon>
        <taxon>Viridiplantae</taxon>
        <taxon>Chlorophyta</taxon>
        <taxon>core chlorophytes</taxon>
        <taxon>Chlorophyceae</taxon>
        <taxon>CS clade</taxon>
        <taxon>Chlamydomonadales</taxon>
        <taxon>Chlamydomonadaceae</taxon>
        <taxon>Chlamydomonas</taxon>
    </lineage>
</organism>
<feature type="compositionally biased region" description="Low complexity" evidence="1">
    <location>
        <begin position="21"/>
        <end position="66"/>
    </location>
</feature>
<dbReference type="SUPFAM" id="SSF51092">
    <property type="entry name" value="Vitelline membrane outer protein-I (VMO-I)"/>
    <property type="match status" value="1"/>
</dbReference>
<feature type="domain" description="EF-hand" evidence="3">
    <location>
        <begin position="154"/>
        <end position="189"/>
    </location>
</feature>
<feature type="region of interest" description="Disordered" evidence="1">
    <location>
        <begin position="452"/>
        <end position="476"/>
    </location>
</feature>
<feature type="region of interest" description="Disordered" evidence="1">
    <location>
        <begin position="1"/>
        <end position="66"/>
    </location>
</feature>
<dbReference type="InterPro" id="IPR005515">
    <property type="entry name" value="VOMI"/>
</dbReference>
<evidence type="ECO:0000313" key="5">
    <source>
        <dbReference type="Proteomes" id="UP000006906"/>
    </source>
</evidence>
<evidence type="ECO:0000256" key="1">
    <source>
        <dbReference type="SAM" id="MobiDB-lite"/>
    </source>
</evidence>
<evidence type="ECO:0000259" key="3">
    <source>
        <dbReference type="PROSITE" id="PS50222"/>
    </source>
</evidence>
<feature type="transmembrane region" description="Helical" evidence="2">
    <location>
        <begin position="196"/>
        <end position="222"/>
    </location>
</feature>
<feature type="compositionally biased region" description="Polar residues" evidence="1">
    <location>
        <begin position="1"/>
        <end position="12"/>
    </location>
</feature>
<dbReference type="OrthoDB" id="533786at2759"/>
<dbReference type="Proteomes" id="UP000006906">
    <property type="component" value="Chromosome 10"/>
</dbReference>
<keyword evidence="2" id="KW-1133">Transmembrane helix</keyword>
<feature type="compositionally biased region" description="Low complexity" evidence="1">
    <location>
        <begin position="466"/>
        <end position="476"/>
    </location>
</feature>
<dbReference type="GO" id="GO:0005509">
    <property type="term" value="F:calcium ion binding"/>
    <property type="evidence" value="ECO:0007669"/>
    <property type="project" value="InterPro"/>
</dbReference>
<dbReference type="GeneID" id="5728288"/>
<dbReference type="Gene3D" id="2.100.10.20">
    <property type="entry name" value="Vitelline membrane outer layer protein I (VOMI)"/>
    <property type="match status" value="1"/>
</dbReference>
<sequence length="1227" mass="131153">MNDPPSGSSGANTPRAPPAIAADWPNGGADDAAAAAAPAAASGGYASSPRMAINTSTTSGGAAAPPAAALTPLFSVRSRQASMSRPRPAAVAESIEEPLAVTDAEEAAEAAAYGGGVSMADIAAAAGPSRKPSMTAKAFAPSSNKVSPAPAAPAAPSATDKVLDEFDANKDNRLDAQELAALVNKMVQEREDKRRLLVGLIAVLVVLVVLIGALTGMTWAVVAAFKDTDVQNGVMYVKGSTSEVVQTASAEMTIVDGALINRQALSAAAMTTNATANTTTNNNSSSASVLTAPDSVVRTADFVGTPVKFGSRVNIRQLMELKYLYITGMGEVEVALVVQGVARVPDADSVWGTVVHIITAAGTITLDDTVVRFEQEIAPVFVRAGFAVSRSRRSLLGIYDVLGFFNFIADLEVFNLPPDQPRPALPSNNFMMQLKIYEPCVFPFDPSSDRCIAPPTDGALNPDDTSATASSNSSSARRRLQLQALQQLLGPMAPPSPSGPLLPLLAGPEQQASGVAGGKRRSALATAPHTHARMLQSTDAAGTFLHDLAGVEVVNGSRYMTHTETAHVWQGLMRTVYEYALFPAYRRVEVASNASAQLNVWQEEALPDGAEVNPQTWFCMQNPLPPGKLDKYSDLKNTSAVNFTFLGYTELYGKSARHFRLSIRQPVNKTNPNPGLSSTDPLPLPEVVEFDYFDNRKDFSPLGFELNHPIAGHIMIQVVQYRNLTAADVSTAMFSPPAGLATGACTNDTSIPRLSSPFTVPAFNDPTLRTTPNYNPDTLLDANPSPAAGRRLAEQAAQLAAQWDALDHVNGSDVHTWPQWALDTYGSGGDREVLRERLLMEGGYHPHGRVMQTGVWCSQNKFTKKWERSSLPCSVEASLIQASHLEVIGSCNGSNLASFPNLKLGGFATINTCTKEVSGCAKLSLTLVPYLDKVSILKTIASKIGLTDMDVFSLCAGYNWADLEGFVTGILSPSVIVLRAELVGTLKWSPCCVWLDEVSLEGFVGVTAGSYDLSSSIGKWKIVENPWYWKGSAGEAARNRVPAVQNLARVDAYTVGETEWGEWGEIQYCHERFTTDSSKSKARPIVGFRLRVEEYLGYDSDDTSLNGLKIKCTNSEEIDVDDGNWGDWQPAGNCPSGKYITAARMKLESSQGSFTDDTAANGIEFKCNDNTVVRSGSGDFGSWGSWVSCPTNQYICGLQVKMEEPQGTVSDDTAMNGLKFYCCYIIA</sequence>
<dbReference type="Gramene" id="PNW77055">
    <property type="protein sequence ID" value="PNW77055"/>
    <property type="gene ID" value="CHLRE_10g420450v5"/>
</dbReference>
<feature type="region of interest" description="Disordered" evidence="1">
    <location>
        <begin position="133"/>
        <end position="159"/>
    </location>
</feature>
<dbReference type="InterPro" id="IPR018247">
    <property type="entry name" value="EF_Hand_1_Ca_BS"/>
</dbReference>
<dbReference type="ExpressionAtlas" id="A0A2K3D952">
    <property type="expression patterns" value="baseline and differential"/>
</dbReference>
<dbReference type="EMBL" id="CM008971">
    <property type="protein sequence ID" value="PNW77055.1"/>
    <property type="molecule type" value="Genomic_DNA"/>
</dbReference>
<reference evidence="4 5" key="1">
    <citation type="journal article" date="2007" name="Science">
        <title>The Chlamydomonas genome reveals the evolution of key animal and plant functions.</title>
        <authorList>
            <person name="Merchant S.S."/>
            <person name="Prochnik S.E."/>
            <person name="Vallon O."/>
            <person name="Harris E.H."/>
            <person name="Karpowicz S.J."/>
            <person name="Witman G.B."/>
            <person name="Terry A."/>
            <person name="Salamov A."/>
            <person name="Fritz-Laylin L.K."/>
            <person name="Marechal-Drouard L."/>
            <person name="Marshall W.F."/>
            <person name="Qu L.H."/>
            <person name="Nelson D.R."/>
            <person name="Sanderfoot A.A."/>
            <person name="Spalding M.H."/>
            <person name="Kapitonov V.V."/>
            <person name="Ren Q."/>
            <person name="Ferris P."/>
            <person name="Lindquist E."/>
            <person name="Shapiro H."/>
            <person name="Lucas S.M."/>
            <person name="Grimwood J."/>
            <person name="Schmutz J."/>
            <person name="Cardol P."/>
            <person name="Cerutti H."/>
            <person name="Chanfreau G."/>
            <person name="Chen C.L."/>
            <person name="Cognat V."/>
            <person name="Croft M.T."/>
            <person name="Dent R."/>
            <person name="Dutcher S."/>
            <person name="Fernandez E."/>
            <person name="Fukuzawa H."/>
            <person name="Gonzalez-Ballester D."/>
            <person name="Gonzalez-Halphen D."/>
            <person name="Hallmann A."/>
            <person name="Hanikenne M."/>
            <person name="Hippler M."/>
            <person name="Inwood W."/>
            <person name="Jabbari K."/>
            <person name="Kalanon M."/>
            <person name="Kuras R."/>
            <person name="Lefebvre P.A."/>
            <person name="Lemaire S.D."/>
            <person name="Lobanov A.V."/>
            <person name="Lohr M."/>
            <person name="Manuell A."/>
            <person name="Meier I."/>
            <person name="Mets L."/>
            <person name="Mittag M."/>
            <person name="Mittelmeier T."/>
            <person name="Moroney J.V."/>
            <person name="Moseley J."/>
            <person name="Napoli C."/>
            <person name="Nedelcu A.M."/>
            <person name="Niyogi K."/>
            <person name="Novoselov S.V."/>
            <person name="Paulsen I.T."/>
            <person name="Pazour G."/>
            <person name="Purton S."/>
            <person name="Ral J.P."/>
            <person name="Riano-Pachon D.M."/>
            <person name="Riekhof W."/>
            <person name="Rymarquis L."/>
            <person name="Schroda M."/>
            <person name="Stern D."/>
            <person name="Umen J."/>
            <person name="Willows R."/>
            <person name="Wilson N."/>
            <person name="Zimmer S.L."/>
            <person name="Allmer J."/>
            <person name="Balk J."/>
            <person name="Bisova K."/>
            <person name="Chen C.J."/>
            <person name="Elias M."/>
            <person name="Gendler K."/>
            <person name="Hauser C."/>
            <person name="Lamb M.R."/>
            <person name="Ledford H."/>
            <person name="Long J.C."/>
            <person name="Minagawa J."/>
            <person name="Page M.D."/>
            <person name="Pan J."/>
            <person name="Pootakham W."/>
            <person name="Roje S."/>
            <person name="Rose A."/>
            <person name="Stahlberg E."/>
            <person name="Terauchi A.M."/>
            <person name="Yang P."/>
            <person name="Ball S."/>
            <person name="Bowler C."/>
            <person name="Dieckmann C.L."/>
            <person name="Gladyshev V.N."/>
            <person name="Green P."/>
            <person name="Jorgensen R."/>
            <person name="Mayfield S."/>
            <person name="Mueller-Roeber B."/>
            <person name="Rajamani S."/>
            <person name="Sayre R.T."/>
            <person name="Brokstein P."/>
            <person name="Dubchak I."/>
            <person name="Goodstein D."/>
            <person name="Hornick L."/>
            <person name="Huang Y.W."/>
            <person name="Jhaveri J."/>
            <person name="Luo Y."/>
            <person name="Martinez D."/>
            <person name="Ngau W.C."/>
            <person name="Otillar B."/>
            <person name="Poliakov A."/>
            <person name="Porter A."/>
            <person name="Szajkowski L."/>
            <person name="Werner G."/>
            <person name="Zhou K."/>
            <person name="Grigoriev I.V."/>
            <person name="Rokhsar D.S."/>
            <person name="Grossman A.R."/>
        </authorList>
    </citation>
    <scope>NUCLEOTIDE SEQUENCE [LARGE SCALE GENOMIC DNA]</scope>
    <source>
        <strain evidence="5">CC-503</strain>
    </source>
</reference>
<proteinExistence type="predicted"/>
<dbReference type="AlphaFoldDB" id="A0A2K3D952"/>
<keyword evidence="5" id="KW-1185">Reference proteome</keyword>
<dbReference type="RefSeq" id="XP_042919854.1">
    <property type="nucleotide sequence ID" value="XM_043066457.1"/>
</dbReference>
<keyword evidence="2" id="KW-0472">Membrane</keyword>
<dbReference type="InParanoid" id="A0A2K3D952"/>
<dbReference type="PROSITE" id="PS50222">
    <property type="entry name" value="EF_HAND_2"/>
    <property type="match status" value="1"/>
</dbReference>
<protein>
    <recommendedName>
        <fullName evidence="3">EF-hand domain-containing protein</fullName>
    </recommendedName>
</protein>
<dbReference type="PROSITE" id="PS00018">
    <property type="entry name" value="EF_HAND_1"/>
    <property type="match status" value="1"/>
</dbReference>
<keyword evidence="2" id="KW-0812">Transmembrane</keyword>
<dbReference type="InterPro" id="IPR036706">
    <property type="entry name" value="VOMI_sf"/>
</dbReference>
<evidence type="ECO:0000256" key="2">
    <source>
        <dbReference type="SAM" id="Phobius"/>
    </source>
</evidence>
<dbReference type="Pfam" id="PF03762">
    <property type="entry name" value="VOMI"/>
    <property type="match status" value="1"/>
</dbReference>
<dbReference type="GO" id="GO:0005615">
    <property type="term" value="C:extracellular space"/>
    <property type="evidence" value="ECO:0000318"/>
    <property type="project" value="GO_Central"/>
</dbReference>
<dbReference type="PANTHER" id="PTHR18841:SF0">
    <property type="entry name" value="VITELLINE MEMBRANE OUTER LAYER 1 HOMOLOG A-RELATED"/>
    <property type="match status" value="1"/>
</dbReference>
<gene>
    <name evidence="4" type="ORF">CHLRE_10g420450v5</name>
</gene>
<dbReference type="PANTHER" id="PTHR18841">
    <property type="entry name" value="VITELLINE MEMBRANE OUTER LAYER PROTEIN I-RELATED"/>
    <property type="match status" value="1"/>
</dbReference>
<feature type="region of interest" description="Disordered" evidence="1">
    <location>
        <begin position="497"/>
        <end position="517"/>
    </location>
</feature>
<dbReference type="KEGG" id="cre:CHLRE_10g420450v5"/>
<evidence type="ECO:0000313" key="4">
    <source>
        <dbReference type="EMBL" id="PNW77055.1"/>
    </source>
</evidence>
<name>A0A2K3D952_CHLRE</name>
<accession>A0A2K3D952</accession>
<feature type="compositionally biased region" description="Low complexity" evidence="1">
    <location>
        <begin position="140"/>
        <end position="158"/>
    </location>
</feature>